<keyword evidence="17" id="KW-1185">Reference proteome</keyword>
<dbReference type="Gene3D" id="1.25.50.20">
    <property type="match status" value="1"/>
</dbReference>
<feature type="site" description="Transition state stabilizer" evidence="11">
    <location>
        <position position="405"/>
    </location>
</feature>
<dbReference type="CDD" id="cd09601">
    <property type="entry name" value="M1_APN-Q_like"/>
    <property type="match status" value="1"/>
</dbReference>
<keyword evidence="5 10" id="KW-0479">Metal-binding</keyword>
<keyword evidence="4 12" id="KW-0645">Protease</keyword>
<protein>
    <recommendedName>
        <fullName evidence="12">Aminopeptidase</fullName>
        <ecNumber evidence="12">3.4.11.-</ecNumber>
    </recommendedName>
</protein>
<dbReference type="GO" id="GO:0006508">
    <property type="term" value="P:proteolysis"/>
    <property type="evidence" value="ECO:0007669"/>
    <property type="project" value="UniProtKB-KW"/>
</dbReference>
<gene>
    <name evidence="16" type="ORF">HII17_05615</name>
</gene>
<dbReference type="InterPro" id="IPR024571">
    <property type="entry name" value="ERAP1-like_C_dom"/>
</dbReference>
<dbReference type="RefSeq" id="WP_169074385.1">
    <property type="nucleotide sequence ID" value="NZ_JABBXH010000002.1"/>
</dbReference>
<dbReference type="InterPro" id="IPR027268">
    <property type="entry name" value="Peptidase_M4/M1_CTD_sf"/>
</dbReference>
<dbReference type="GO" id="GO:0070006">
    <property type="term" value="F:metalloaminopeptidase activity"/>
    <property type="evidence" value="ECO:0007669"/>
    <property type="project" value="TreeGrafter"/>
</dbReference>
<reference evidence="16 17" key="1">
    <citation type="submission" date="2020-04" db="EMBL/GenBank/DDBJ databases">
        <title>Thalassotalea sp. M1531, isolated from the surface of marine red alga.</title>
        <authorList>
            <person name="Pang L."/>
            <person name="Lu D.-C."/>
        </authorList>
    </citation>
    <scope>NUCLEOTIDE SEQUENCE [LARGE SCALE GENOMIC DNA]</scope>
    <source>
        <strain evidence="16 17">M1531</strain>
    </source>
</reference>
<feature type="domain" description="Aminopeptidase N-like N-terminal" evidence="15">
    <location>
        <begin position="49"/>
        <end position="218"/>
    </location>
</feature>
<dbReference type="InterPro" id="IPR014782">
    <property type="entry name" value="Peptidase_M1_dom"/>
</dbReference>
<dbReference type="GO" id="GO:0005737">
    <property type="term" value="C:cytoplasm"/>
    <property type="evidence" value="ECO:0007669"/>
    <property type="project" value="TreeGrafter"/>
</dbReference>
<dbReference type="InterPro" id="IPR045357">
    <property type="entry name" value="Aminopeptidase_N-like_N"/>
</dbReference>
<evidence type="ECO:0000259" key="15">
    <source>
        <dbReference type="Pfam" id="PF17900"/>
    </source>
</evidence>
<evidence type="ECO:0000256" key="9">
    <source>
        <dbReference type="PIRSR" id="PIRSR634016-1"/>
    </source>
</evidence>
<dbReference type="InterPro" id="IPR034016">
    <property type="entry name" value="M1_APN-typ"/>
</dbReference>
<feature type="binding site" evidence="10">
    <location>
        <position position="323"/>
    </location>
    <ligand>
        <name>Zn(2+)</name>
        <dbReference type="ChEBI" id="CHEBI:29105"/>
        <note>catalytic</note>
    </ligand>
</feature>
<feature type="domain" description="ERAP1-like C-terminal" evidence="14">
    <location>
        <begin position="540"/>
        <end position="841"/>
    </location>
</feature>
<dbReference type="GO" id="GO:0008270">
    <property type="term" value="F:zinc ion binding"/>
    <property type="evidence" value="ECO:0007669"/>
    <property type="project" value="UniProtKB-UniRule"/>
</dbReference>
<keyword evidence="8 12" id="KW-0482">Metalloprotease</keyword>
<evidence type="ECO:0000313" key="17">
    <source>
        <dbReference type="Proteomes" id="UP000568664"/>
    </source>
</evidence>
<dbReference type="PANTHER" id="PTHR11533">
    <property type="entry name" value="PROTEASE M1 ZINC METALLOPROTEASE"/>
    <property type="match status" value="1"/>
</dbReference>
<dbReference type="Pfam" id="PF01433">
    <property type="entry name" value="Peptidase_M1"/>
    <property type="match status" value="1"/>
</dbReference>
<comment type="similarity">
    <text evidence="2 12">Belongs to the peptidase M1 family.</text>
</comment>
<evidence type="ECO:0000256" key="2">
    <source>
        <dbReference type="ARBA" id="ARBA00010136"/>
    </source>
</evidence>
<dbReference type="InterPro" id="IPR050344">
    <property type="entry name" value="Peptidase_M1_aminopeptidases"/>
</dbReference>
<dbReference type="FunFam" id="1.10.390.10:FF:000006">
    <property type="entry name" value="Puromycin-sensitive aminopeptidase"/>
    <property type="match status" value="1"/>
</dbReference>
<feature type="active site" description="Proton acceptor" evidence="9">
    <location>
        <position position="324"/>
    </location>
</feature>
<dbReference type="AlphaFoldDB" id="A0A7Y0Q657"/>
<dbReference type="SUPFAM" id="SSF55486">
    <property type="entry name" value="Metalloproteases ('zincins'), catalytic domain"/>
    <property type="match status" value="1"/>
</dbReference>
<evidence type="ECO:0000259" key="14">
    <source>
        <dbReference type="Pfam" id="PF11838"/>
    </source>
</evidence>
<dbReference type="GO" id="GO:0016020">
    <property type="term" value="C:membrane"/>
    <property type="evidence" value="ECO:0007669"/>
    <property type="project" value="TreeGrafter"/>
</dbReference>
<evidence type="ECO:0000256" key="8">
    <source>
        <dbReference type="ARBA" id="ARBA00023049"/>
    </source>
</evidence>
<dbReference type="Pfam" id="PF17900">
    <property type="entry name" value="Peptidase_M1_N"/>
    <property type="match status" value="1"/>
</dbReference>
<dbReference type="GO" id="GO:0043171">
    <property type="term" value="P:peptide catabolic process"/>
    <property type="evidence" value="ECO:0007669"/>
    <property type="project" value="TreeGrafter"/>
</dbReference>
<keyword evidence="3 12" id="KW-0031">Aminopeptidase</keyword>
<keyword evidence="7 10" id="KW-0862">Zinc</keyword>
<keyword evidence="6 12" id="KW-0378">Hydrolase</keyword>
<comment type="cofactor">
    <cofactor evidence="10 12">
        <name>Zn(2+)</name>
        <dbReference type="ChEBI" id="CHEBI:29105"/>
    </cofactor>
    <text evidence="10 12">Binds 1 zinc ion per subunit.</text>
</comment>
<sequence>MRKGRGPRLIQQAKLLWLLAAIIIFIKPLNAKQLEYRLPNNIAATKQVIELSLLPDKASFSGKTVIDLAINGSVSKIAVHGINLDIKTINLSQGESVRRLQVSPGEYDMLWLSDGKDIPAGSYQLTIDYNAEFSTDALGLYKTQYNDQTYLFTQFQSLYARRVFPSFDEPDTKIPYQFILTVPKSLTVVANTPQQSSTTSGDLQTVTFAETPPMPSYLLALTVGPLDKTPINGLGVKGNIYSPKGTANQTGYAVKHTPKILKALEQYFGMPYPYKKLDFIAVPDYAFGAMENPGLVTYRQELLLRGDNATASEANGTLNVIAHELAHMWYGDLVTMKWWDDLWLNEAFATWMAQKVMDGLYPELRSELLLPQEGAFYEDALSATKAIRKEVKNNDDIEDGLGLNYSKGHAILSMFEQLVGIDNFQLAIQRYMKKYQWKNTVADDLWTEVSQASGENVNAIASTYLDQPGYALVNFEKDGKITQQRFSNYGVDLANQQWQVPLAMKYKVNGEIKYQSLILDNPSMVFEPAIEAEWLFPVENGNGYFRWKLPQEQYQALLADLDQLSPREQVALLSNMTGLLDAGEISIYEMMELYQRMSSSTDLAVFKQVLEGIKAYAELYQSAENKAQVARLVTDIIGPWYKKLGAKTRKNDSDEILSLRPRVIRTLGQLGNEPALVKDMQVLAQQYLKSPTSFDAGLGREALRIAAMHGNNALAKQYFDVYLSTTDATLKSNIMGSIYFTDKASMQVVFDELLGDRIPAGDKMGPLSGLYYINNDQSSLYRWITTNYDALKGKLPEVYLSYMPLILNSNCDAANLDMKQKLFEGKGPVYQASLKKSVEATDNCIKQKRRAQPEFNRFVGQYQALN</sequence>
<dbReference type="SUPFAM" id="SSF63737">
    <property type="entry name" value="Leukotriene A4 hydrolase N-terminal domain"/>
    <property type="match status" value="1"/>
</dbReference>
<evidence type="ECO:0000256" key="7">
    <source>
        <dbReference type="ARBA" id="ARBA00022833"/>
    </source>
</evidence>
<dbReference type="GO" id="GO:0005615">
    <property type="term" value="C:extracellular space"/>
    <property type="evidence" value="ECO:0007669"/>
    <property type="project" value="TreeGrafter"/>
</dbReference>
<feature type="binding site" evidence="10">
    <location>
        <position position="346"/>
    </location>
    <ligand>
        <name>Zn(2+)</name>
        <dbReference type="ChEBI" id="CHEBI:29105"/>
        <note>catalytic</note>
    </ligand>
</feature>
<feature type="domain" description="Peptidase M1 membrane alanine aminopeptidase" evidence="13">
    <location>
        <begin position="252"/>
        <end position="464"/>
    </location>
</feature>
<dbReference type="PANTHER" id="PTHR11533:SF174">
    <property type="entry name" value="PUROMYCIN-SENSITIVE AMINOPEPTIDASE-RELATED"/>
    <property type="match status" value="1"/>
</dbReference>
<comment type="caution">
    <text evidence="16">The sequence shown here is derived from an EMBL/GenBank/DDBJ whole genome shotgun (WGS) entry which is preliminary data.</text>
</comment>
<evidence type="ECO:0000259" key="13">
    <source>
        <dbReference type="Pfam" id="PF01433"/>
    </source>
</evidence>
<evidence type="ECO:0000256" key="6">
    <source>
        <dbReference type="ARBA" id="ARBA00022801"/>
    </source>
</evidence>
<dbReference type="Pfam" id="PF11838">
    <property type="entry name" value="ERAP1_C"/>
    <property type="match status" value="1"/>
</dbReference>
<dbReference type="InterPro" id="IPR042097">
    <property type="entry name" value="Aminopeptidase_N-like_N_sf"/>
</dbReference>
<proteinExistence type="inferred from homology"/>
<dbReference type="Gene3D" id="2.60.40.1730">
    <property type="entry name" value="tricorn interacting facor f3 domain"/>
    <property type="match status" value="1"/>
</dbReference>
<evidence type="ECO:0000256" key="11">
    <source>
        <dbReference type="PIRSR" id="PIRSR634016-4"/>
    </source>
</evidence>
<evidence type="ECO:0000256" key="5">
    <source>
        <dbReference type="ARBA" id="ARBA00022723"/>
    </source>
</evidence>
<dbReference type="PRINTS" id="PR00756">
    <property type="entry name" value="ALADIPTASE"/>
</dbReference>
<evidence type="ECO:0000256" key="10">
    <source>
        <dbReference type="PIRSR" id="PIRSR634016-3"/>
    </source>
</evidence>
<dbReference type="Gene3D" id="1.10.390.10">
    <property type="entry name" value="Neutral Protease Domain 2"/>
    <property type="match status" value="1"/>
</dbReference>
<evidence type="ECO:0000313" key="16">
    <source>
        <dbReference type="EMBL" id="NMP31038.1"/>
    </source>
</evidence>
<dbReference type="Proteomes" id="UP000568664">
    <property type="component" value="Unassembled WGS sequence"/>
</dbReference>
<dbReference type="GO" id="GO:0042277">
    <property type="term" value="F:peptide binding"/>
    <property type="evidence" value="ECO:0007669"/>
    <property type="project" value="TreeGrafter"/>
</dbReference>
<dbReference type="EC" id="3.4.11.-" evidence="12"/>
<evidence type="ECO:0000256" key="12">
    <source>
        <dbReference type="RuleBase" id="RU364040"/>
    </source>
</evidence>
<accession>A0A7Y0Q657</accession>
<name>A0A7Y0Q657_9GAMM</name>
<dbReference type="EMBL" id="JABBXH010000002">
    <property type="protein sequence ID" value="NMP31038.1"/>
    <property type="molecule type" value="Genomic_DNA"/>
</dbReference>
<feature type="binding site" evidence="10">
    <location>
        <position position="327"/>
    </location>
    <ligand>
        <name>Zn(2+)</name>
        <dbReference type="ChEBI" id="CHEBI:29105"/>
        <note>catalytic</note>
    </ligand>
</feature>
<comment type="catalytic activity">
    <reaction evidence="1">
        <text>Release of an N-terminal amino acid, Xaa-|-Yaa- from a peptide, amide or arylamide. Xaa is preferably Ala, but may be most amino acids including Pro (slow action). When a terminal hydrophobic residue is followed by a prolyl residue, the two may be released as an intact Xaa-Pro dipeptide.</text>
        <dbReference type="EC" id="3.4.11.2"/>
    </reaction>
</comment>
<organism evidence="16 17">
    <name type="scientific">Thalassotalea algicola</name>
    <dbReference type="NCBI Taxonomy" id="2716224"/>
    <lineage>
        <taxon>Bacteria</taxon>
        <taxon>Pseudomonadati</taxon>
        <taxon>Pseudomonadota</taxon>
        <taxon>Gammaproteobacteria</taxon>
        <taxon>Alteromonadales</taxon>
        <taxon>Colwelliaceae</taxon>
        <taxon>Thalassotalea</taxon>
    </lineage>
</organism>
<evidence type="ECO:0000256" key="3">
    <source>
        <dbReference type="ARBA" id="ARBA00022438"/>
    </source>
</evidence>
<dbReference type="InterPro" id="IPR001930">
    <property type="entry name" value="Peptidase_M1"/>
</dbReference>
<evidence type="ECO:0000256" key="4">
    <source>
        <dbReference type="ARBA" id="ARBA00022670"/>
    </source>
</evidence>
<evidence type="ECO:0000256" key="1">
    <source>
        <dbReference type="ARBA" id="ARBA00000098"/>
    </source>
</evidence>
<dbReference type="GO" id="GO:0016285">
    <property type="term" value="F:alanyl aminopeptidase activity"/>
    <property type="evidence" value="ECO:0007669"/>
    <property type="project" value="UniProtKB-EC"/>
</dbReference>